<evidence type="ECO:0000313" key="1">
    <source>
        <dbReference type="EMBL" id="PNX79693.1"/>
    </source>
</evidence>
<accession>A0A2K3LMD9</accession>
<feature type="non-terminal residue" evidence="1">
    <location>
        <position position="1"/>
    </location>
</feature>
<name>A0A2K3LMD9_TRIPR</name>
<gene>
    <name evidence="1" type="ORF">L195_g035680</name>
</gene>
<dbReference type="AlphaFoldDB" id="A0A2K3LMD9"/>
<evidence type="ECO:0000313" key="2">
    <source>
        <dbReference type="Proteomes" id="UP000236291"/>
    </source>
</evidence>
<sequence length="168" mass="18529">GYGNFGELSEAVLNRYEMRIMKRLPVPNNWKRIETSLKESRSNTGVGYLITTRYVCLFEKLPVLEQLEKRLIVDVVMTDEFNLAESSSSSIGKQSGNEEQVGVIDICNIGTSERGQSCNGLGENERFSGEVCQCHLGSTTVGDGEELFGDDGERLEVVIVIDVTIIAS</sequence>
<proteinExistence type="predicted"/>
<organism evidence="1 2">
    <name type="scientific">Trifolium pratense</name>
    <name type="common">Red clover</name>
    <dbReference type="NCBI Taxonomy" id="57577"/>
    <lineage>
        <taxon>Eukaryota</taxon>
        <taxon>Viridiplantae</taxon>
        <taxon>Streptophyta</taxon>
        <taxon>Embryophyta</taxon>
        <taxon>Tracheophyta</taxon>
        <taxon>Spermatophyta</taxon>
        <taxon>Magnoliopsida</taxon>
        <taxon>eudicotyledons</taxon>
        <taxon>Gunneridae</taxon>
        <taxon>Pentapetalae</taxon>
        <taxon>rosids</taxon>
        <taxon>fabids</taxon>
        <taxon>Fabales</taxon>
        <taxon>Fabaceae</taxon>
        <taxon>Papilionoideae</taxon>
        <taxon>50 kb inversion clade</taxon>
        <taxon>NPAAA clade</taxon>
        <taxon>Hologalegina</taxon>
        <taxon>IRL clade</taxon>
        <taxon>Trifolieae</taxon>
        <taxon>Trifolium</taxon>
    </lineage>
</organism>
<dbReference type="Proteomes" id="UP000236291">
    <property type="component" value="Unassembled WGS sequence"/>
</dbReference>
<reference evidence="1 2" key="1">
    <citation type="journal article" date="2014" name="Am. J. Bot.">
        <title>Genome assembly and annotation for red clover (Trifolium pratense; Fabaceae).</title>
        <authorList>
            <person name="Istvanek J."/>
            <person name="Jaros M."/>
            <person name="Krenek A."/>
            <person name="Repkova J."/>
        </authorList>
    </citation>
    <scope>NUCLEOTIDE SEQUENCE [LARGE SCALE GENOMIC DNA]</scope>
    <source>
        <strain evidence="2">cv. Tatra</strain>
        <tissue evidence="1">Young leaves</tissue>
    </source>
</reference>
<dbReference type="EMBL" id="ASHM01036433">
    <property type="protein sequence ID" value="PNX79693.1"/>
    <property type="molecule type" value="Genomic_DNA"/>
</dbReference>
<comment type="caution">
    <text evidence="1">The sequence shown here is derived from an EMBL/GenBank/DDBJ whole genome shotgun (WGS) entry which is preliminary data.</text>
</comment>
<protein>
    <submittedName>
        <fullName evidence="1">Uncharacterized protein</fullName>
    </submittedName>
</protein>
<reference evidence="1 2" key="2">
    <citation type="journal article" date="2017" name="Front. Plant Sci.">
        <title>Gene Classification and Mining of Molecular Markers Useful in Red Clover (Trifolium pratense) Breeding.</title>
        <authorList>
            <person name="Istvanek J."/>
            <person name="Dluhosova J."/>
            <person name="Dluhos P."/>
            <person name="Patkova L."/>
            <person name="Nedelnik J."/>
            <person name="Repkova J."/>
        </authorList>
    </citation>
    <scope>NUCLEOTIDE SEQUENCE [LARGE SCALE GENOMIC DNA]</scope>
    <source>
        <strain evidence="2">cv. Tatra</strain>
        <tissue evidence="1">Young leaves</tissue>
    </source>
</reference>